<dbReference type="Pfam" id="PF25681">
    <property type="entry name" value="Phage_TTP_17"/>
    <property type="match status" value="1"/>
</dbReference>
<comment type="caution">
    <text evidence="1">The sequence shown here is derived from an EMBL/GenBank/DDBJ whole genome shotgun (WGS) entry which is preliminary data.</text>
</comment>
<reference evidence="1 2" key="1">
    <citation type="submission" date="2014-03" db="EMBL/GenBank/DDBJ databases">
        <title>Genomics of Bifidobacteria.</title>
        <authorList>
            <person name="Ventura M."/>
            <person name="Milani C."/>
            <person name="Lugli G.A."/>
        </authorList>
    </citation>
    <scope>NUCLEOTIDE SEQUENCE [LARGE SCALE GENOMIC DNA]</scope>
    <source>
        <strain evidence="1 2">DSM 23975</strain>
    </source>
</reference>
<dbReference type="AlphaFoldDB" id="A0A087CSF9"/>
<organism evidence="1 2">
    <name type="scientific">Bifidobacterium reuteri DSM 23975</name>
    <dbReference type="NCBI Taxonomy" id="1437610"/>
    <lineage>
        <taxon>Bacteria</taxon>
        <taxon>Bacillati</taxon>
        <taxon>Actinomycetota</taxon>
        <taxon>Actinomycetes</taxon>
        <taxon>Bifidobacteriales</taxon>
        <taxon>Bifidobacteriaceae</taxon>
        <taxon>Bifidobacterium</taxon>
    </lineage>
</organism>
<keyword evidence="2" id="KW-1185">Reference proteome</keyword>
<dbReference type="Proteomes" id="UP000028984">
    <property type="component" value="Unassembled WGS sequence"/>
</dbReference>
<dbReference type="InterPro" id="IPR058154">
    <property type="entry name" value="Bxb1_TTP-like"/>
</dbReference>
<name>A0A087CSF9_9BIFI</name>
<dbReference type="EMBL" id="JGZK01000005">
    <property type="protein sequence ID" value="KFI86209.1"/>
    <property type="molecule type" value="Genomic_DNA"/>
</dbReference>
<dbReference type="OrthoDB" id="3234380at2"/>
<proteinExistence type="predicted"/>
<evidence type="ECO:0000313" key="1">
    <source>
        <dbReference type="EMBL" id="KFI86209.1"/>
    </source>
</evidence>
<protein>
    <submittedName>
        <fullName evidence="1">Bacterial Ig-like domain, group 2</fullName>
    </submittedName>
</protein>
<accession>A0A087CSF9</accession>
<sequence>MANNLETSLLAAGATGLEFVYNGNNSDLVRLIKEAAIFKYPLAENLTFGPNWRPAEGKEPLGYFSEDGITIHPEAGDSNDFTAHNGNTVVSWNSGGYWTVQFAGLESKKEIVETYFDATLDAEGGLTVSAADCNTFAQYVVAGLSQNDDLILLHFPKAKVGERDDITWNVSNLQNFGMTLRTYKDSAAHPYFMKAYGFAKTA</sequence>
<evidence type="ECO:0000313" key="2">
    <source>
        <dbReference type="Proteomes" id="UP000028984"/>
    </source>
</evidence>
<dbReference type="eggNOG" id="ENOG5030HSD">
    <property type="taxonomic scope" value="Bacteria"/>
</dbReference>
<gene>
    <name evidence="1" type="ORF">BREU_1378</name>
</gene>
<dbReference type="RefSeq" id="WP_044090524.1">
    <property type="nucleotide sequence ID" value="NZ_JDUW01000030.1"/>
</dbReference>
<dbReference type="STRING" id="1437610.BREU_1378"/>